<dbReference type="SUPFAM" id="SSF63829">
    <property type="entry name" value="Calcium-dependent phosphotriesterase"/>
    <property type="match status" value="1"/>
</dbReference>
<dbReference type="Pfam" id="PF25018">
    <property type="entry name" value="HEAT_IPO9_c"/>
    <property type="match status" value="1"/>
</dbReference>
<evidence type="ECO:0000256" key="5">
    <source>
        <dbReference type="ARBA" id="ARBA00022927"/>
    </source>
</evidence>
<accession>K1PS69</accession>
<dbReference type="InParanoid" id="K1PS69"/>
<proteinExistence type="inferred from homology"/>
<dbReference type="Pfam" id="PF03810">
    <property type="entry name" value="IBN_N"/>
    <property type="match status" value="1"/>
</dbReference>
<dbReference type="SMART" id="SM00336">
    <property type="entry name" value="BBOX"/>
    <property type="match status" value="2"/>
</dbReference>
<evidence type="ECO:0000256" key="3">
    <source>
        <dbReference type="ARBA" id="ARBA00022448"/>
    </source>
</evidence>
<keyword evidence="5" id="KW-0653">Protein transport</keyword>
<dbReference type="SUPFAM" id="SSF48371">
    <property type="entry name" value="ARM repeat"/>
    <property type="match status" value="1"/>
</dbReference>
<dbReference type="PANTHER" id="PTHR10997:SF9">
    <property type="entry name" value="IMPORTIN-9"/>
    <property type="match status" value="1"/>
</dbReference>
<dbReference type="Gene3D" id="3.30.160.60">
    <property type="entry name" value="Classic Zinc Finger"/>
    <property type="match status" value="2"/>
</dbReference>
<reference evidence="7" key="1">
    <citation type="journal article" date="2012" name="Nature">
        <title>The oyster genome reveals stress adaptation and complexity of shell formation.</title>
        <authorList>
            <person name="Zhang G."/>
            <person name="Fang X."/>
            <person name="Guo X."/>
            <person name="Li L."/>
            <person name="Luo R."/>
            <person name="Xu F."/>
            <person name="Yang P."/>
            <person name="Zhang L."/>
            <person name="Wang X."/>
            <person name="Qi H."/>
            <person name="Xiong Z."/>
            <person name="Que H."/>
            <person name="Xie Y."/>
            <person name="Holland P.W."/>
            <person name="Paps J."/>
            <person name="Zhu Y."/>
            <person name="Wu F."/>
            <person name="Chen Y."/>
            <person name="Wang J."/>
            <person name="Peng C."/>
            <person name="Meng J."/>
            <person name="Yang L."/>
            <person name="Liu J."/>
            <person name="Wen B."/>
            <person name="Zhang N."/>
            <person name="Huang Z."/>
            <person name="Zhu Q."/>
            <person name="Feng Y."/>
            <person name="Mount A."/>
            <person name="Hedgecock D."/>
            <person name="Xu Z."/>
            <person name="Liu Y."/>
            <person name="Domazet-Loso T."/>
            <person name="Du Y."/>
            <person name="Sun X."/>
            <person name="Zhang S."/>
            <person name="Liu B."/>
            <person name="Cheng P."/>
            <person name="Jiang X."/>
            <person name="Li J."/>
            <person name="Fan D."/>
            <person name="Wang W."/>
            <person name="Fu W."/>
            <person name="Wang T."/>
            <person name="Wang B."/>
            <person name="Zhang J."/>
            <person name="Peng Z."/>
            <person name="Li Y."/>
            <person name="Li N."/>
            <person name="Wang J."/>
            <person name="Chen M."/>
            <person name="He Y."/>
            <person name="Tan F."/>
            <person name="Song X."/>
            <person name="Zheng Q."/>
            <person name="Huang R."/>
            <person name="Yang H."/>
            <person name="Du X."/>
            <person name="Chen L."/>
            <person name="Yang M."/>
            <person name="Gaffney P.M."/>
            <person name="Wang S."/>
            <person name="Luo L."/>
            <person name="She Z."/>
            <person name="Ming Y."/>
            <person name="Huang W."/>
            <person name="Zhang S."/>
            <person name="Huang B."/>
            <person name="Zhang Y."/>
            <person name="Qu T."/>
            <person name="Ni P."/>
            <person name="Miao G."/>
            <person name="Wang J."/>
            <person name="Wang Q."/>
            <person name="Steinberg C.E."/>
            <person name="Wang H."/>
            <person name="Li N."/>
            <person name="Qian L."/>
            <person name="Zhang G."/>
            <person name="Li Y."/>
            <person name="Yang H."/>
            <person name="Liu X."/>
            <person name="Wang J."/>
            <person name="Yin Y."/>
            <person name="Wang J."/>
        </authorList>
    </citation>
    <scope>NUCLEOTIDE SEQUENCE [LARGE SCALE GENOMIC DNA]</scope>
    <source>
        <strain evidence="7">05x7-T-G4-1.051#20</strain>
    </source>
</reference>
<evidence type="ECO:0000256" key="2">
    <source>
        <dbReference type="ARBA" id="ARBA00007991"/>
    </source>
</evidence>
<dbReference type="InterPro" id="IPR057672">
    <property type="entry name" value="TPR_IPO4/5"/>
</dbReference>
<dbReference type="Gene3D" id="1.25.10.10">
    <property type="entry name" value="Leucine-rich Repeat Variant"/>
    <property type="match status" value="1"/>
</dbReference>
<dbReference type="PROSITE" id="PS50166">
    <property type="entry name" value="IMPORTIN_B_NT"/>
    <property type="match status" value="1"/>
</dbReference>
<dbReference type="InterPro" id="IPR001258">
    <property type="entry name" value="NHL_repeat"/>
</dbReference>
<dbReference type="EMBL" id="JH816084">
    <property type="protein sequence ID" value="EKC21724.1"/>
    <property type="molecule type" value="Genomic_DNA"/>
</dbReference>
<dbReference type="InterPro" id="IPR011042">
    <property type="entry name" value="6-blade_b-propeller_TolB-like"/>
</dbReference>
<protein>
    <submittedName>
        <fullName evidence="7">Importin-9</fullName>
    </submittedName>
</protein>
<organism evidence="7">
    <name type="scientific">Magallana gigas</name>
    <name type="common">Pacific oyster</name>
    <name type="synonym">Crassostrea gigas</name>
    <dbReference type="NCBI Taxonomy" id="29159"/>
    <lineage>
        <taxon>Eukaryota</taxon>
        <taxon>Metazoa</taxon>
        <taxon>Spiralia</taxon>
        <taxon>Lophotrochozoa</taxon>
        <taxon>Mollusca</taxon>
        <taxon>Bivalvia</taxon>
        <taxon>Autobranchia</taxon>
        <taxon>Pteriomorphia</taxon>
        <taxon>Ostreida</taxon>
        <taxon>Ostreoidea</taxon>
        <taxon>Ostreidae</taxon>
        <taxon>Magallana</taxon>
    </lineage>
</organism>
<dbReference type="PANTHER" id="PTHR10997">
    <property type="entry name" value="IMPORTIN-7, 8, 11"/>
    <property type="match status" value="1"/>
</dbReference>
<dbReference type="SUPFAM" id="SSF101898">
    <property type="entry name" value="NHL repeat"/>
    <property type="match status" value="1"/>
</dbReference>
<dbReference type="InterPro" id="IPR058669">
    <property type="entry name" value="TPR_IPO7/11-like"/>
</dbReference>
<comment type="subcellular location">
    <subcellularLocation>
        <location evidence="1">Nucleus</location>
    </subcellularLocation>
</comment>
<evidence type="ECO:0000256" key="6">
    <source>
        <dbReference type="ARBA" id="ARBA00023242"/>
    </source>
</evidence>
<dbReference type="GO" id="GO:0008270">
    <property type="term" value="F:zinc ion binding"/>
    <property type="evidence" value="ECO:0007669"/>
    <property type="project" value="InterPro"/>
</dbReference>
<dbReference type="GO" id="GO:0005635">
    <property type="term" value="C:nuclear envelope"/>
    <property type="evidence" value="ECO:0007669"/>
    <property type="project" value="TreeGrafter"/>
</dbReference>
<evidence type="ECO:0000313" key="7">
    <source>
        <dbReference type="EMBL" id="EKC21724.1"/>
    </source>
</evidence>
<dbReference type="Pfam" id="PF25758">
    <property type="entry name" value="TPR_IPO11"/>
    <property type="match status" value="1"/>
</dbReference>
<dbReference type="PROSITE" id="PS51125">
    <property type="entry name" value="NHL"/>
    <property type="match status" value="2"/>
</dbReference>
<dbReference type="HOGENOM" id="CLU_234738_0_0_1"/>
<dbReference type="SMART" id="SM00913">
    <property type="entry name" value="IBN_N"/>
    <property type="match status" value="1"/>
</dbReference>
<keyword evidence="4" id="KW-0677">Repeat</keyword>
<dbReference type="InterPro" id="IPR016024">
    <property type="entry name" value="ARM-type_fold"/>
</dbReference>
<gene>
    <name evidence="7" type="ORF">CGI_10003446</name>
</gene>
<dbReference type="InterPro" id="IPR011989">
    <property type="entry name" value="ARM-like"/>
</dbReference>
<name>K1PS69_MAGGI</name>
<dbReference type="GO" id="GO:0031267">
    <property type="term" value="F:small GTPase binding"/>
    <property type="evidence" value="ECO:0007669"/>
    <property type="project" value="InterPro"/>
</dbReference>
<comment type="similarity">
    <text evidence="2">Belongs to the importin beta family.</text>
</comment>
<evidence type="ECO:0000256" key="4">
    <source>
        <dbReference type="ARBA" id="ARBA00022737"/>
    </source>
</evidence>
<dbReference type="GO" id="GO:0005829">
    <property type="term" value="C:cytosol"/>
    <property type="evidence" value="ECO:0007669"/>
    <property type="project" value="TreeGrafter"/>
</dbReference>
<dbReference type="GO" id="GO:0006606">
    <property type="term" value="P:protein import into nucleus"/>
    <property type="evidence" value="ECO:0007669"/>
    <property type="project" value="TreeGrafter"/>
</dbReference>
<evidence type="ECO:0000256" key="1">
    <source>
        <dbReference type="ARBA" id="ARBA00004123"/>
    </source>
</evidence>
<keyword evidence="6" id="KW-0539">Nucleus</keyword>
<dbReference type="FunFam" id="1.25.10.10:FF:000459">
    <property type="entry name" value="ARM repeat superfamily protein"/>
    <property type="match status" value="1"/>
</dbReference>
<dbReference type="InterPro" id="IPR056840">
    <property type="entry name" value="HEAT_IPO9_central"/>
</dbReference>
<dbReference type="CDD" id="cd05819">
    <property type="entry name" value="NHL"/>
    <property type="match status" value="1"/>
</dbReference>
<dbReference type="PROSITE" id="PS50119">
    <property type="entry name" value="ZF_BBOX"/>
    <property type="match status" value="2"/>
</dbReference>
<dbReference type="Gene3D" id="2.120.10.30">
    <property type="entry name" value="TolB, C-terminal domain"/>
    <property type="match status" value="3"/>
</dbReference>
<dbReference type="InterPro" id="IPR001494">
    <property type="entry name" value="Importin-beta_N"/>
</dbReference>
<keyword evidence="3" id="KW-0813">Transport</keyword>
<dbReference type="InterPro" id="IPR000315">
    <property type="entry name" value="Znf_B-box"/>
</dbReference>
<dbReference type="Pfam" id="PF25780">
    <property type="entry name" value="TPR_IPO5"/>
    <property type="match status" value="1"/>
</dbReference>
<dbReference type="SUPFAM" id="SSF57845">
    <property type="entry name" value="B-box zinc-binding domain"/>
    <property type="match status" value="2"/>
</dbReference>
<sequence length="1953" mass="219731">MAGAGDHSRSLKEALVESLNAILSPIHNVRISGEEQVKALEVTEEFGVHLAELTVDTQGPLAIRQLSSVLLRQYVDAHWYKHGDKFREPEVPEQAKAEIRRILPVGLKESISKVRSSVAYAVSAIAHWDWPEVWPELFQILMQALTSGDPNAVHGSMRVLSEFTQDVTDTQMGHVAPVILPEMYKIFLHADTFGIRTRSRAVSIFNVCAAMIATMAEIQRGIAKQLLFPFIPQFTQAFIQALQVPDGLTSDSGLKMEIVKAITTLVKNFPKLMSQYINDILPPIWLIFTQSADFYVRTVVNSLEESDDPVDSDGEVLGFESLVYGVFEFVHVLIDTSKFRTTVKSSVNDILYYVILYMQMTDDQVRLWTNSPDQFVEDEDDDSFSYSVRISAQDILLSICSEFPEDSAPALCQAVTKHLTTVEPLKNANDPNWWKVHESCMLAMGSVTDLVTESIQSGKVQFDITGFLQSVVLADMNFCISPFLVGRSLWTASRYTEVTSTSPELLNRFLQSTVGGLHATQPPTIRISAIRAVYSYCQHLKSANTTQYLIPFLPNILDGLLSIATQFSSDVLSLCLETLSILLTVDQAFTASVESKVTPLTIAVFLKFSSDPVVVNIVQDIFKELAGNESCAGPLEHRLLPTLVSILQAPDKVPVSLPPVSLEMMETMVRAHKGPLSEVMIKTGFPAAVHCTLHTDDNAAMQNGGECLRAFLSVALEQVMAWHDEQGNNGLYYIMQVISKLLDPKTSEHTASFVGRLVSIVITKVGNQLGENLDLMLRLVLSKMQQAETLSVMESLVMVFAQLMISNMPAVLDFLTNVPGPTGKPALEFVLTEWCSRQHLFYGNYERKKTMDPQNSAQDVHRCDLCETAIVHSYCDFCHVNLCMLCVIDHISDGYDGYDKHEIVPFQERLPTLIYPKCRTHSQKNCEFQCKDCDEILICSSCTASAQHRGHTFLEVSEVYNTKKEILGKDTKEFQNIISPTYEEIALDLENQLANLDGGYEKLTTTMSKQGEQWHREIDITINKMKTEISEIKIKHRDILQKHLDGIKQIQSLIKEALHTLKEMEYSTEVFPIIEYSSKVREFSKLPPKVQVSLPTFISKPIDREKLCSLVGQITPLSTATEENTWSPNQPNTSVRELLDEPELVATIQTGYEKQRNVTCLKDGSIWTSGMTNGIKCFNTKGSLLQTVKINAEKGPNDIAVDTNGDLLLLLLSNRTAGKVNKIKNGHTEEVFKLEGWGPCKLCVTSTGDLLVTMFSDYETQSKVVRYSGSTEKQTIQFDDEGKPLYSGNEYSKYITENRNHDICVADWAAGAVVVVNQDGKLKWRYTGRLTDTKNKQFRPWGITTDSQSRILTADWSNLCIHILDQNGQFLRYIDNCGLEDPYGLCVDNNDNLFVCENNMDPQNSVQDVHQCDLCETAIVNSYCDFCHVNLCIACIGKHISDGYDKHKIFPFQERRSTLIYPICRTHSHKNCKFQCKDCDKIFICSSCTASAQHRGHTFLEVSEVYNTRKDIIGKDTEELENLISPTYEEIALDLETQLANLDGGYEKLTTTISKQGEQWHREIDTIINKMKTEISEIKVKHRAILQKYLVDIKQTQSLITKTLQAIRKIEQSTEISPTNEYRSKLTELRKLPPKVKVTLPTFIPKRIDGETLCSLFGHITPLSTATEENFLSLNQSKTSVKELLDEPELVATIQTGYQNLRSVTYLNDDCVWTYGLTNDMKCFNINGSLLQAVKTKSEERPSDIAVDRDGNLLYSIRTAGTVFKVNNGQPKDFIRLHGLGPCNLCVTSTGDLLVTMCRDDKTQSKVVRFSKSTEKQTIQFDDKGIPLYSGNDKIKYITENGNHDICVADWYAHAIVVVNQDGKLRWRYTGHPSVTGKKPFDPCGITTDSQNRILTADSDNHCIHILDQNGRFLRYIDKCDLKDPWGVCVDNNDSLFVCEYYKSSVKKIKYLE</sequence>